<reference evidence="2 3" key="1">
    <citation type="journal article" date="2015" name="Nature">
        <title>rRNA introns, odd ribosomes, and small enigmatic genomes across a large radiation of phyla.</title>
        <authorList>
            <person name="Brown C.T."/>
            <person name="Hug L.A."/>
            <person name="Thomas B.C."/>
            <person name="Sharon I."/>
            <person name="Castelle C.J."/>
            <person name="Singh A."/>
            <person name="Wilkins M.J."/>
            <person name="Williams K.H."/>
            <person name="Banfield J.F."/>
        </authorList>
    </citation>
    <scope>NUCLEOTIDE SEQUENCE [LARGE SCALE GENOMIC DNA]</scope>
</reference>
<dbReference type="EMBL" id="LCPW01000010">
    <property type="protein sequence ID" value="KKW05710.1"/>
    <property type="molecule type" value="Genomic_DNA"/>
</dbReference>
<evidence type="ECO:0008006" key="4">
    <source>
        <dbReference type="Google" id="ProtNLM"/>
    </source>
</evidence>
<name>A0A0G1VHK2_9BACT</name>
<dbReference type="Gene3D" id="3.40.1620.10">
    <property type="entry name" value="YefM-like domain"/>
    <property type="match status" value="1"/>
</dbReference>
<dbReference type="SUPFAM" id="SSF143120">
    <property type="entry name" value="YefM-like"/>
    <property type="match status" value="1"/>
</dbReference>
<comment type="similarity">
    <text evidence="1">Belongs to the phD/YefM antitoxin family.</text>
</comment>
<protein>
    <recommendedName>
        <fullName evidence="4">Antitoxin</fullName>
    </recommendedName>
</protein>
<organism evidence="2 3">
    <name type="scientific">candidate division CPR1 bacterium GW2011_GWC1_49_13</name>
    <dbReference type="NCBI Taxonomy" id="1618342"/>
    <lineage>
        <taxon>Bacteria</taxon>
        <taxon>candidate division CPR1</taxon>
    </lineage>
</organism>
<dbReference type="STRING" id="1618342.UY40_C0010G0007"/>
<dbReference type="InterPro" id="IPR036165">
    <property type="entry name" value="YefM-like_sf"/>
</dbReference>
<comment type="caution">
    <text evidence="2">The sequence shown here is derived from an EMBL/GenBank/DDBJ whole genome shotgun (WGS) entry which is preliminary data.</text>
</comment>
<proteinExistence type="inferred from homology"/>
<dbReference type="NCBIfam" id="TIGR01552">
    <property type="entry name" value="phd_fam"/>
    <property type="match status" value="1"/>
</dbReference>
<accession>A0A0G1VHK2</accession>
<dbReference type="Proteomes" id="UP000034119">
    <property type="component" value="Unassembled WGS sequence"/>
</dbReference>
<gene>
    <name evidence="2" type="ORF">UY40_C0010G0007</name>
</gene>
<dbReference type="AlphaFoldDB" id="A0A0G1VHK2"/>
<evidence type="ECO:0000313" key="2">
    <source>
        <dbReference type="EMBL" id="KKW05710.1"/>
    </source>
</evidence>
<sequence>MVKQVATSTLRENLADVLETVNTGKEEILVVTSRGDDVSAIINLDLLEDLLASSSSSFKASIREAREDIKKGRIFSHEEIFGKL</sequence>
<evidence type="ECO:0000313" key="3">
    <source>
        <dbReference type="Proteomes" id="UP000034119"/>
    </source>
</evidence>
<evidence type="ECO:0000256" key="1">
    <source>
        <dbReference type="ARBA" id="ARBA00009981"/>
    </source>
</evidence>